<gene>
    <name evidence="2" type="ORF">B0I35DRAFT_411849</name>
</gene>
<keyword evidence="1" id="KW-0472">Membrane</keyword>
<dbReference type="OrthoDB" id="4840990at2759"/>
<evidence type="ECO:0000313" key="2">
    <source>
        <dbReference type="EMBL" id="KAH7311686.1"/>
    </source>
</evidence>
<keyword evidence="1" id="KW-0812">Transmembrane</keyword>
<feature type="transmembrane region" description="Helical" evidence="1">
    <location>
        <begin position="20"/>
        <end position="40"/>
    </location>
</feature>
<proteinExistence type="predicted"/>
<dbReference type="Proteomes" id="UP000813444">
    <property type="component" value="Unassembled WGS sequence"/>
</dbReference>
<reference evidence="2" key="1">
    <citation type="journal article" date="2021" name="Nat. Commun.">
        <title>Genetic determinants of endophytism in the Arabidopsis root mycobiome.</title>
        <authorList>
            <person name="Mesny F."/>
            <person name="Miyauchi S."/>
            <person name="Thiergart T."/>
            <person name="Pickel B."/>
            <person name="Atanasova L."/>
            <person name="Karlsson M."/>
            <person name="Huettel B."/>
            <person name="Barry K.W."/>
            <person name="Haridas S."/>
            <person name="Chen C."/>
            <person name="Bauer D."/>
            <person name="Andreopoulos W."/>
            <person name="Pangilinan J."/>
            <person name="LaButti K."/>
            <person name="Riley R."/>
            <person name="Lipzen A."/>
            <person name="Clum A."/>
            <person name="Drula E."/>
            <person name="Henrissat B."/>
            <person name="Kohler A."/>
            <person name="Grigoriev I.V."/>
            <person name="Martin F.M."/>
            <person name="Hacquard S."/>
        </authorList>
    </citation>
    <scope>NUCLEOTIDE SEQUENCE</scope>
    <source>
        <strain evidence="2">MPI-CAGE-CH-0235</strain>
    </source>
</reference>
<dbReference type="EMBL" id="JAGPNK010000011">
    <property type="protein sequence ID" value="KAH7311686.1"/>
    <property type="molecule type" value="Genomic_DNA"/>
</dbReference>
<protein>
    <submittedName>
        <fullName evidence="2">Uncharacterized protein</fullName>
    </submittedName>
</protein>
<dbReference type="AlphaFoldDB" id="A0A8K0SGS9"/>
<feature type="transmembrane region" description="Helical" evidence="1">
    <location>
        <begin position="96"/>
        <end position="116"/>
    </location>
</feature>
<keyword evidence="1" id="KW-1133">Transmembrane helix</keyword>
<organism evidence="2 3">
    <name type="scientific">Stachybotrys elegans</name>
    <dbReference type="NCBI Taxonomy" id="80388"/>
    <lineage>
        <taxon>Eukaryota</taxon>
        <taxon>Fungi</taxon>
        <taxon>Dikarya</taxon>
        <taxon>Ascomycota</taxon>
        <taxon>Pezizomycotina</taxon>
        <taxon>Sordariomycetes</taxon>
        <taxon>Hypocreomycetidae</taxon>
        <taxon>Hypocreales</taxon>
        <taxon>Stachybotryaceae</taxon>
        <taxon>Stachybotrys</taxon>
    </lineage>
</organism>
<accession>A0A8K0SGS9</accession>
<comment type="caution">
    <text evidence="2">The sequence shown here is derived from an EMBL/GenBank/DDBJ whole genome shotgun (WGS) entry which is preliminary data.</text>
</comment>
<keyword evidence="3" id="KW-1185">Reference proteome</keyword>
<evidence type="ECO:0000256" key="1">
    <source>
        <dbReference type="SAM" id="Phobius"/>
    </source>
</evidence>
<sequence>MDAAAEVLGIHLTLFQRILFVWAFIAVGLVICFQLASFVADEPPRWTRLTKENRLTWYTVYVLETFLFVQSAHPLLKKNMEPFADGNEQRILNTVYIGLLGLETLMVLGVAVQGLVKRFGPRPKQKTN</sequence>
<name>A0A8K0SGS9_9HYPO</name>
<evidence type="ECO:0000313" key="3">
    <source>
        <dbReference type="Proteomes" id="UP000813444"/>
    </source>
</evidence>
<feature type="transmembrane region" description="Helical" evidence="1">
    <location>
        <begin position="55"/>
        <end position="76"/>
    </location>
</feature>